<reference evidence="2" key="1">
    <citation type="submission" date="2022-11" db="UniProtKB">
        <authorList>
            <consortium name="WormBaseParasite"/>
        </authorList>
    </citation>
    <scope>IDENTIFICATION</scope>
</reference>
<sequence>MAPQQDSVYGTDGFGTKAIHVGQEPERWDMNQVVPCISLSTTYKQERPGEPKGHDYSRAGNPTRDVLQENIAALENGQFCRVYSSGLAASMSLANILKTGDHIVCSDDVYGGQGKAF</sequence>
<proteinExistence type="predicted"/>
<name>A0AC35EQ19_9BILA</name>
<dbReference type="WBParaSite" id="PS1159_v2.g10007.t1">
    <property type="protein sequence ID" value="PS1159_v2.g10007.t1"/>
    <property type="gene ID" value="PS1159_v2.g10007"/>
</dbReference>
<evidence type="ECO:0000313" key="1">
    <source>
        <dbReference type="Proteomes" id="UP000887580"/>
    </source>
</evidence>
<protein>
    <submittedName>
        <fullName evidence="2">Cystathionine gamma-lyase</fullName>
    </submittedName>
</protein>
<organism evidence="1 2">
    <name type="scientific">Panagrolaimus sp. PS1159</name>
    <dbReference type="NCBI Taxonomy" id="55785"/>
    <lineage>
        <taxon>Eukaryota</taxon>
        <taxon>Metazoa</taxon>
        <taxon>Ecdysozoa</taxon>
        <taxon>Nematoda</taxon>
        <taxon>Chromadorea</taxon>
        <taxon>Rhabditida</taxon>
        <taxon>Tylenchina</taxon>
        <taxon>Panagrolaimomorpha</taxon>
        <taxon>Panagrolaimoidea</taxon>
        <taxon>Panagrolaimidae</taxon>
        <taxon>Panagrolaimus</taxon>
    </lineage>
</organism>
<accession>A0AC35EQ19</accession>
<dbReference type="Proteomes" id="UP000887580">
    <property type="component" value="Unplaced"/>
</dbReference>
<evidence type="ECO:0000313" key="2">
    <source>
        <dbReference type="WBParaSite" id="PS1159_v2.g10007.t1"/>
    </source>
</evidence>